<dbReference type="GO" id="GO:0004582">
    <property type="term" value="F:dolichyl-phosphate beta-D-mannosyltransferase activity"/>
    <property type="evidence" value="ECO:0007669"/>
    <property type="project" value="InterPro"/>
</dbReference>
<keyword evidence="6" id="KW-1185">Reference proteome</keyword>
<dbReference type="InterPro" id="IPR039528">
    <property type="entry name" value="DPM1-like"/>
</dbReference>
<dbReference type="GO" id="GO:0009247">
    <property type="term" value="P:glycolipid biosynthetic process"/>
    <property type="evidence" value="ECO:0007669"/>
    <property type="project" value="TreeGrafter"/>
</dbReference>
<dbReference type="PANTHER" id="PTHR43398:SF1">
    <property type="entry name" value="DOLICHOL-PHOSPHATE MANNOSYLTRANSFERASE SUBUNIT 1"/>
    <property type="match status" value="1"/>
</dbReference>
<accession>A0A0P6XQG4</accession>
<gene>
    <name evidence="5" type="ORF">ADM99_09455</name>
</gene>
<dbReference type="STRING" id="229920.ADM99_09455"/>
<evidence type="ECO:0000259" key="4">
    <source>
        <dbReference type="Pfam" id="PF00535"/>
    </source>
</evidence>
<evidence type="ECO:0000256" key="2">
    <source>
        <dbReference type="ARBA" id="ARBA00022676"/>
    </source>
</evidence>
<name>A0A0P6XQG4_9CHLR</name>
<dbReference type="FunFam" id="3.90.550.10:FF:000122">
    <property type="entry name" value="Dolichol-phosphate mannosyltransferase subunit 1"/>
    <property type="match status" value="1"/>
</dbReference>
<evidence type="ECO:0000313" key="5">
    <source>
        <dbReference type="EMBL" id="KPL71683.1"/>
    </source>
</evidence>
<sequence length="238" mass="26660">MKTTIVIPTYNEAVNLPILVEKLFNLPLTDLSILVVDDNSPDGTGNIAEELGKKYDGRVSVLHRAGKLGLGSAYIQGFQKAIQNGAEAVGQMDADFSHPPEKVVELVKALETCDMALGSRYVTGGKLDERWPLWRKALSGFGNFYARTILGLKLRDVTGGFRLWKSSTLNAMPLDRIRSNGYIFQVEMVYVATKLGFHFSEIPIYFADRRWGQSKMSIRIQLEAAVRVWQLPGMYRDL</sequence>
<proteinExistence type="inferred from homology"/>
<dbReference type="InterPro" id="IPR001173">
    <property type="entry name" value="Glyco_trans_2-like"/>
</dbReference>
<keyword evidence="3 5" id="KW-0808">Transferase</keyword>
<dbReference type="GO" id="GO:0016020">
    <property type="term" value="C:membrane"/>
    <property type="evidence" value="ECO:0007669"/>
    <property type="project" value="GOC"/>
</dbReference>
<dbReference type="PANTHER" id="PTHR43398">
    <property type="entry name" value="DOLICHOL-PHOSPHATE MANNOSYLTRANSFERASE SUBUNIT 1"/>
    <property type="match status" value="1"/>
</dbReference>
<dbReference type="Proteomes" id="UP000050430">
    <property type="component" value="Unassembled WGS sequence"/>
</dbReference>
<dbReference type="Pfam" id="PF00535">
    <property type="entry name" value="Glycos_transf_2"/>
    <property type="match status" value="1"/>
</dbReference>
<dbReference type="OrthoDB" id="9810303at2"/>
<protein>
    <submittedName>
        <fullName evidence="5">Glycosyl transferase</fullName>
    </submittedName>
</protein>
<evidence type="ECO:0000256" key="3">
    <source>
        <dbReference type="ARBA" id="ARBA00022679"/>
    </source>
</evidence>
<organism evidence="5 6">
    <name type="scientific">Leptolinea tardivitalis</name>
    <dbReference type="NCBI Taxonomy" id="229920"/>
    <lineage>
        <taxon>Bacteria</taxon>
        <taxon>Bacillati</taxon>
        <taxon>Chloroflexota</taxon>
        <taxon>Anaerolineae</taxon>
        <taxon>Anaerolineales</taxon>
        <taxon>Anaerolineaceae</taxon>
        <taxon>Leptolinea</taxon>
    </lineage>
</organism>
<feature type="domain" description="Glycosyltransferase 2-like" evidence="4">
    <location>
        <begin position="4"/>
        <end position="165"/>
    </location>
</feature>
<reference evidence="5 6" key="1">
    <citation type="submission" date="2015-07" db="EMBL/GenBank/DDBJ databases">
        <title>Genome sequence of Leptolinea tardivitalis DSM 16556.</title>
        <authorList>
            <person name="Hemp J."/>
            <person name="Ward L.M."/>
            <person name="Pace L.A."/>
            <person name="Fischer W.W."/>
        </authorList>
    </citation>
    <scope>NUCLEOTIDE SEQUENCE [LARGE SCALE GENOMIC DNA]</scope>
    <source>
        <strain evidence="5 6">YMTK-2</strain>
    </source>
</reference>
<keyword evidence="2" id="KW-0328">Glycosyltransferase</keyword>
<dbReference type="Gene3D" id="3.90.550.10">
    <property type="entry name" value="Spore Coat Polysaccharide Biosynthesis Protein SpsA, Chain A"/>
    <property type="match status" value="1"/>
</dbReference>
<comment type="similarity">
    <text evidence="1">Belongs to the glycosyltransferase 2 family.</text>
</comment>
<evidence type="ECO:0000313" key="6">
    <source>
        <dbReference type="Proteomes" id="UP000050430"/>
    </source>
</evidence>
<comment type="caution">
    <text evidence="5">The sequence shown here is derived from an EMBL/GenBank/DDBJ whole genome shotgun (WGS) entry which is preliminary data.</text>
</comment>
<dbReference type="CDD" id="cd06442">
    <property type="entry name" value="DPM1_like"/>
    <property type="match status" value="1"/>
</dbReference>
<evidence type="ECO:0000256" key="1">
    <source>
        <dbReference type="ARBA" id="ARBA00006739"/>
    </source>
</evidence>
<dbReference type="EMBL" id="LGCK01000010">
    <property type="protein sequence ID" value="KPL71683.1"/>
    <property type="molecule type" value="Genomic_DNA"/>
</dbReference>
<dbReference type="RefSeq" id="WP_062420274.1">
    <property type="nucleotide sequence ID" value="NZ_BBYA01000001.1"/>
</dbReference>
<dbReference type="InterPro" id="IPR029044">
    <property type="entry name" value="Nucleotide-diphossugar_trans"/>
</dbReference>
<dbReference type="AlphaFoldDB" id="A0A0P6XQG4"/>
<dbReference type="SUPFAM" id="SSF53448">
    <property type="entry name" value="Nucleotide-diphospho-sugar transferases"/>
    <property type="match status" value="1"/>
</dbReference>